<dbReference type="PANTHER" id="PTHR10000">
    <property type="entry name" value="PHOSPHOSERINE PHOSPHATASE"/>
    <property type="match status" value="1"/>
</dbReference>
<dbReference type="Gene3D" id="3.30.1240.10">
    <property type="match status" value="1"/>
</dbReference>
<dbReference type="EMBL" id="JAAVJH010000003">
    <property type="protein sequence ID" value="NJR78159.1"/>
    <property type="molecule type" value="Genomic_DNA"/>
</dbReference>
<dbReference type="InterPro" id="IPR036412">
    <property type="entry name" value="HAD-like_sf"/>
</dbReference>
<organism evidence="1 2">
    <name type="scientific">Sphingomonas corticis</name>
    <dbReference type="NCBI Taxonomy" id="2722791"/>
    <lineage>
        <taxon>Bacteria</taxon>
        <taxon>Pseudomonadati</taxon>
        <taxon>Pseudomonadota</taxon>
        <taxon>Alphaproteobacteria</taxon>
        <taxon>Sphingomonadales</taxon>
        <taxon>Sphingomonadaceae</taxon>
        <taxon>Sphingomonas</taxon>
    </lineage>
</organism>
<name>A0ABX1CL97_9SPHN</name>
<dbReference type="InterPro" id="IPR023214">
    <property type="entry name" value="HAD_sf"/>
</dbReference>
<dbReference type="InterPro" id="IPR000150">
    <property type="entry name" value="Cof"/>
</dbReference>
<dbReference type="Pfam" id="PF08282">
    <property type="entry name" value="Hydrolase_3"/>
    <property type="match status" value="1"/>
</dbReference>
<dbReference type="SFLD" id="SFLDG01140">
    <property type="entry name" value="C2.B:_Phosphomannomutase_and_P"/>
    <property type="match status" value="1"/>
</dbReference>
<dbReference type="PROSITE" id="PS01229">
    <property type="entry name" value="COF_2"/>
    <property type="match status" value="1"/>
</dbReference>
<dbReference type="SFLD" id="SFLDS00003">
    <property type="entry name" value="Haloacid_Dehalogenase"/>
    <property type="match status" value="1"/>
</dbReference>
<dbReference type="Gene3D" id="3.40.50.1000">
    <property type="entry name" value="HAD superfamily/HAD-like"/>
    <property type="match status" value="1"/>
</dbReference>
<dbReference type="InterPro" id="IPR006379">
    <property type="entry name" value="HAD-SF_hydro_IIB"/>
</dbReference>
<dbReference type="SUPFAM" id="SSF56784">
    <property type="entry name" value="HAD-like"/>
    <property type="match status" value="1"/>
</dbReference>
<evidence type="ECO:0000313" key="2">
    <source>
        <dbReference type="Proteomes" id="UP000732399"/>
    </source>
</evidence>
<reference evidence="1 2" key="1">
    <citation type="submission" date="2020-03" db="EMBL/GenBank/DDBJ databases">
        <authorList>
            <person name="Wang L."/>
            <person name="He N."/>
            <person name="Li Y."/>
            <person name="Fang Y."/>
            <person name="Zhang F."/>
        </authorList>
    </citation>
    <scope>NUCLEOTIDE SEQUENCE [LARGE SCALE GENOMIC DNA]</scope>
    <source>
        <strain evidence="1 2">36D10-4-7</strain>
    </source>
</reference>
<dbReference type="RefSeq" id="WP_168133687.1">
    <property type="nucleotide sequence ID" value="NZ_JAAVJH010000003.1"/>
</dbReference>
<dbReference type="CDD" id="cd07516">
    <property type="entry name" value="HAD_Pase"/>
    <property type="match status" value="1"/>
</dbReference>
<keyword evidence="2" id="KW-1185">Reference proteome</keyword>
<dbReference type="PANTHER" id="PTHR10000:SF8">
    <property type="entry name" value="HAD SUPERFAMILY HYDROLASE-LIKE, TYPE 3"/>
    <property type="match status" value="1"/>
</dbReference>
<proteinExistence type="predicted"/>
<comment type="caution">
    <text evidence="1">The sequence shown here is derived from an EMBL/GenBank/DDBJ whole genome shotgun (WGS) entry which is preliminary data.</text>
</comment>
<dbReference type="Proteomes" id="UP000732399">
    <property type="component" value="Unassembled WGS sequence"/>
</dbReference>
<protein>
    <submittedName>
        <fullName evidence="1">HAD family phosphatase</fullName>
    </submittedName>
</protein>
<dbReference type="NCBIfam" id="TIGR00099">
    <property type="entry name" value="Cof-subfamily"/>
    <property type="match status" value="1"/>
</dbReference>
<evidence type="ECO:0000313" key="1">
    <source>
        <dbReference type="EMBL" id="NJR78159.1"/>
    </source>
</evidence>
<accession>A0ABX1CL97</accession>
<gene>
    <name evidence="1" type="ORF">HBH26_05955</name>
</gene>
<sequence length="277" mass="28659">MVAAGHGRIRLLVSDLDGTLVDAHKRLTPGTIAAVARLRAAGVGFTVISARPMSGIVPLLGPLALDGTVAAFNGGILFRRDGTVLSRETIPPAVARGVIAIAAGKGVDTWVFADDRWYATDGHGPHTDSERVSSAQEPVVVADLSPLLERADKITFVSDDTARLHALYEACRNAHGDAATIAQSQAYYLDVTALAANKGDGIAALAQASRVPLDQVAAVGDQANDLPMLARAGLPIAMGNAPDAVKAAARDRGGHVTLANDRDGVAHAIDTYILGDQ</sequence>
<dbReference type="NCBIfam" id="TIGR01484">
    <property type="entry name" value="HAD-SF-IIB"/>
    <property type="match status" value="1"/>
</dbReference>